<dbReference type="InterPro" id="IPR035972">
    <property type="entry name" value="GLA-like_dom_SF"/>
</dbReference>
<keyword evidence="1" id="KW-1015">Disulfide bond</keyword>
<evidence type="ECO:0000256" key="2">
    <source>
        <dbReference type="SAM" id="SignalP"/>
    </source>
</evidence>
<dbReference type="SUPFAM" id="SSF57630">
    <property type="entry name" value="GLA-domain"/>
    <property type="match status" value="1"/>
</dbReference>
<sequence>MAGCVLLLRGLFLAFILTLALHQVELSVFLPASEANKVLVRWKRAGSYLLEEIFEGNLEKECYEEICSYEEAREVFENDIKTVREPCEPCKPHELRGACVSSNCSGPPVSENMFN</sequence>
<dbReference type="GO" id="GO:0007596">
    <property type="term" value="P:blood coagulation"/>
    <property type="evidence" value="ECO:0007669"/>
    <property type="project" value="TreeGrafter"/>
</dbReference>
<name>A0AAU9Z4A6_PHORO</name>
<dbReference type="Pfam" id="PF00594">
    <property type="entry name" value="Gla"/>
    <property type="match status" value="1"/>
</dbReference>
<proteinExistence type="predicted"/>
<dbReference type="PROSITE" id="PS50998">
    <property type="entry name" value="GLA_2"/>
    <property type="match status" value="1"/>
</dbReference>
<dbReference type="PANTHER" id="PTHR24278:SF20">
    <property type="entry name" value="VITAMIN K-DEPENDENT PROTEIN Z"/>
    <property type="match status" value="1"/>
</dbReference>
<keyword evidence="5" id="KW-1185">Reference proteome</keyword>
<evidence type="ECO:0000256" key="1">
    <source>
        <dbReference type="ARBA" id="ARBA00023157"/>
    </source>
</evidence>
<dbReference type="InterPro" id="IPR000294">
    <property type="entry name" value="GLA_domain"/>
</dbReference>
<feature type="chain" id="PRO_5043897330" evidence="2">
    <location>
        <begin position="23"/>
        <end position="115"/>
    </location>
</feature>
<dbReference type="EMBL" id="CALSGD010001393">
    <property type="protein sequence ID" value="CAH6787051.1"/>
    <property type="molecule type" value="Genomic_DNA"/>
</dbReference>
<dbReference type="InterPro" id="IPR017857">
    <property type="entry name" value="Coagulation_fac-like_Gla_dom"/>
</dbReference>
<organism evidence="4 5">
    <name type="scientific">Phodopus roborovskii</name>
    <name type="common">Roborovski's desert hamster</name>
    <name type="synonym">Cricetulus roborovskii</name>
    <dbReference type="NCBI Taxonomy" id="109678"/>
    <lineage>
        <taxon>Eukaryota</taxon>
        <taxon>Metazoa</taxon>
        <taxon>Chordata</taxon>
        <taxon>Craniata</taxon>
        <taxon>Vertebrata</taxon>
        <taxon>Euteleostomi</taxon>
        <taxon>Mammalia</taxon>
        <taxon>Eutheria</taxon>
        <taxon>Euarchontoglires</taxon>
        <taxon>Glires</taxon>
        <taxon>Rodentia</taxon>
        <taxon>Myomorpha</taxon>
        <taxon>Muroidea</taxon>
        <taxon>Cricetidae</taxon>
        <taxon>Cricetinae</taxon>
        <taxon>Phodopus</taxon>
    </lineage>
</organism>
<evidence type="ECO:0000259" key="3">
    <source>
        <dbReference type="PROSITE" id="PS50998"/>
    </source>
</evidence>
<dbReference type="PANTHER" id="PTHR24278">
    <property type="entry name" value="COAGULATION FACTOR"/>
    <property type="match status" value="1"/>
</dbReference>
<dbReference type="PRINTS" id="PR00001">
    <property type="entry name" value="GLABLOOD"/>
</dbReference>
<feature type="domain" description="Gla" evidence="3">
    <location>
        <begin position="45"/>
        <end position="82"/>
    </location>
</feature>
<dbReference type="Proteomes" id="UP001152836">
    <property type="component" value="Unassembled WGS sequence"/>
</dbReference>
<feature type="signal peptide" evidence="2">
    <location>
        <begin position="1"/>
        <end position="22"/>
    </location>
</feature>
<dbReference type="InterPro" id="IPR050442">
    <property type="entry name" value="Peptidase_S1_coag_factors"/>
</dbReference>
<dbReference type="GO" id="GO:0005509">
    <property type="term" value="F:calcium ion binding"/>
    <property type="evidence" value="ECO:0007669"/>
    <property type="project" value="InterPro"/>
</dbReference>
<protein>
    <submittedName>
        <fullName evidence="4">Proz protein</fullName>
    </submittedName>
</protein>
<keyword evidence="2" id="KW-0732">Signal</keyword>
<dbReference type="SMART" id="SM00069">
    <property type="entry name" value="GLA"/>
    <property type="match status" value="1"/>
</dbReference>
<gene>
    <name evidence="4" type="primary">Proz</name>
    <name evidence="4" type="ORF">PHOROB_LOCUS4988</name>
</gene>
<dbReference type="GO" id="GO:0005615">
    <property type="term" value="C:extracellular space"/>
    <property type="evidence" value="ECO:0007669"/>
    <property type="project" value="TreeGrafter"/>
</dbReference>
<comment type="caution">
    <text evidence="4">The sequence shown here is derived from an EMBL/GenBank/DDBJ whole genome shotgun (WGS) entry which is preliminary data.</text>
</comment>
<reference evidence="4" key="1">
    <citation type="submission" date="2022-06" db="EMBL/GenBank/DDBJ databases">
        <authorList>
            <person name="Andreotti S."/>
            <person name="Wyler E."/>
        </authorList>
    </citation>
    <scope>NUCLEOTIDE SEQUENCE</scope>
</reference>
<accession>A0AAU9Z4A6</accession>
<dbReference type="FunFam" id="4.10.740.10:FF:000001">
    <property type="entry name" value="vitamin K-dependent protein S"/>
    <property type="match status" value="1"/>
</dbReference>
<evidence type="ECO:0000313" key="4">
    <source>
        <dbReference type="EMBL" id="CAH6787051.1"/>
    </source>
</evidence>
<evidence type="ECO:0000313" key="5">
    <source>
        <dbReference type="Proteomes" id="UP001152836"/>
    </source>
</evidence>
<dbReference type="AlphaFoldDB" id="A0AAU9Z4A6"/>
<dbReference type="Gene3D" id="4.10.740.10">
    <property type="entry name" value="Coagulation Factor IX"/>
    <property type="match status" value="1"/>
</dbReference>